<reference evidence="2" key="1">
    <citation type="journal article" date="2019" name="Int. J. Syst. Evol. Microbiol.">
        <title>The Global Catalogue of Microorganisms (GCM) 10K type strain sequencing project: providing services to taxonomists for standard genome sequencing and annotation.</title>
        <authorList>
            <consortium name="The Broad Institute Genomics Platform"/>
            <consortium name="The Broad Institute Genome Sequencing Center for Infectious Disease"/>
            <person name="Wu L."/>
            <person name="Ma J."/>
        </authorList>
    </citation>
    <scope>NUCLEOTIDE SEQUENCE [LARGE SCALE GENOMIC DNA]</scope>
    <source>
        <strain evidence="2">JCM 3369</strain>
    </source>
</reference>
<dbReference type="EMBL" id="JBHSXS010000036">
    <property type="protein sequence ID" value="MFC6885296.1"/>
    <property type="molecule type" value="Genomic_DNA"/>
</dbReference>
<organism evidence="1 2">
    <name type="scientific">Actinomadura yumaensis</name>
    <dbReference type="NCBI Taxonomy" id="111807"/>
    <lineage>
        <taxon>Bacteria</taxon>
        <taxon>Bacillati</taxon>
        <taxon>Actinomycetota</taxon>
        <taxon>Actinomycetes</taxon>
        <taxon>Streptosporangiales</taxon>
        <taxon>Thermomonosporaceae</taxon>
        <taxon>Actinomadura</taxon>
    </lineage>
</organism>
<keyword evidence="2" id="KW-1185">Reference proteome</keyword>
<accession>A0ABW2CWC6</accession>
<name>A0ABW2CWC6_9ACTN</name>
<gene>
    <name evidence="1" type="ORF">ACFQKB_36445</name>
</gene>
<dbReference type="InterPro" id="IPR053738">
    <property type="entry name" value="Lambda_capsid_assembly"/>
</dbReference>
<comment type="caution">
    <text evidence="1">The sequence shown here is derived from an EMBL/GenBank/DDBJ whole genome shotgun (WGS) entry which is preliminary data.</text>
</comment>
<evidence type="ECO:0000313" key="2">
    <source>
        <dbReference type="Proteomes" id="UP001596380"/>
    </source>
</evidence>
<dbReference type="RefSeq" id="WP_160825795.1">
    <property type="nucleotide sequence ID" value="NZ_JBHSXE010000001.1"/>
</dbReference>
<protein>
    <submittedName>
        <fullName evidence="1">Major capsid protein</fullName>
    </submittedName>
</protein>
<dbReference type="Gene3D" id="3.90.1690.10">
    <property type="entry name" value="phage-related protein like domain"/>
    <property type="match status" value="1"/>
</dbReference>
<dbReference type="Proteomes" id="UP001596380">
    <property type="component" value="Unassembled WGS sequence"/>
</dbReference>
<sequence length="340" mass="36608">MYLNTDFIAPAELTGYVRQALADLEANQFTLSRFLPSEAIDDLDYRFTRGGEGLTEAASFRAYDAESPIGSRPGLTRVSGELPPISRKVRLGEYDRLRQRRADQQVRDAILDDSERMTRSVAARVELARGEALYSGKLVINENGVIATVDFGRAPGHTVAPAILWTAANAVPLTDLMAWRDTYVATNGSEPGVMLTSRRVMALLMRNAEMRNLVFPGGSQQPDIVTQTSLAAVLDAFGLPPIEVYDAQVRVGATATRVIPDDRVLLLPDPGSVDGDQLGRTLWGTTAESLEPDFAVSGDEPGIVAGSYSTKDPVAVWTKAAGIALPVLANPDLTFCADVA</sequence>
<dbReference type="InterPro" id="IPR005564">
    <property type="entry name" value="Major_capsid_GpE"/>
</dbReference>
<evidence type="ECO:0000313" key="1">
    <source>
        <dbReference type="EMBL" id="MFC6885296.1"/>
    </source>
</evidence>
<dbReference type="Pfam" id="PF03864">
    <property type="entry name" value="Phage_cap_E"/>
    <property type="match status" value="1"/>
</dbReference>
<proteinExistence type="predicted"/>